<dbReference type="PANTHER" id="PTHR21666">
    <property type="entry name" value="PEPTIDASE-RELATED"/>
    <property type="match status" value="1"/>
</dbReference>
<accession>A0A0H5PN94</accession>
<sequence>MTGGLVSAPPGATIRGGARHAVRASVFGGLLVLALLLPSGVATVSTGSAPASAAPVTREAPADVPSVAAARGAFGWPLRPRPQIERRFDKPERDWLPGHRGVDLAGMPGQPVLAAGDGIVVFAGTVAGKRVVSVDHPGGLRTTYEPVQPAVTVGHRVTRGTVLGTLEAGHPGCHAPACLHWGLRREAGRRGRPEYLDPLGLLRLAPLRLLPLDGTRAPP</sequence>
<dbReference type="CDD" id="cd12797">
    <property type="entry name" value="M23_peptidase"/>
    <property type="match status" value="1"/>
</dbReference>
<dbReference type="AlphaFoldDB" id="A0A0H5PN94"/>
<keyword evidence="3" id="KW-0449">Lipoprotein</keyword>
<evidence type="ECO:0000313" key="3">
    <source>
        <dbReference type="EMBL" id="CRY83951.1"/>
    </source>
</evidence>
<reference evidence="4" key="1">
    <citation type="submission" date="2015-03" db="EMBL/GenBank/DDBJ databases">
        <authorList>
            <consortium name="Pathogen Informatics"/>
        </authorList>
    </citation>
    <scope>NUCLEOTIDE SEQUENCE [LARGE SCALE GENOMIC DNA]</scope>
    <source>
        <strain evidence="4">NCTC11134</strain>
        <plasmid evidence="4">2</plasmid>
    </source>
</reference>
<feature type="domain" description="M23ase beta-sheet core" evidence="2">
    <location>
        <begin position="98"/>
        <end position="186"/>
    </location>
</feature>
<dbReference type="InterPro" id="IPR016047">
    <property type="entry name" value="M23ase_b-sheet_dom"/>
</dbReference>
<name>A0A0H5PN94_NOCFR</name>
<evidence type="ECO:0000313" key="4">
    <source>
        <dbReference type="Proteomes" id="UP000057820"/>
    </source>
</evidence>
<gene>
    <name evidence="3" type="ORF">ERS450000_05780</name>
</gene>
<geneLocation type="plasmid" evidence="3">
    <name>2</name>
</geneLocation>
<dbReference type="EMBL" id="LN868939">
    <property type="protein sequence ID" value="CRY83951.1"/>
    <property type="molecule type" value="Genomic_DNA"/>
</dbReference>
<keyword evidence="1" id="KW-0732">Signal</keyword>
<dbReference type="KEGG" id="nfr:ERS450000_05780"/>
<dbReference type="InterPro" id="IPR050570">
    <property type="entry name" value="Cell_wall_metabolism_enzyme"/>
</dbReference>
<dbReference type="Pfam" id="PF01551">
    <property type="entry name" value="Peptidase_M23"/>
    <property type="match status" value="1"/>
</dbReference>
<organism evidence="3 4">
    <name type="scientific">Nocardia farcinica</name>
    <dbReference type="NCBI Taxonomy" id="37329"/>
    <lineage>
        <taxon>Bacteria</taxon>
        <taxon>Bacillati</taxon>
        <taxon>Actinomycetota</taxon>
        <taxon>Actinomycetes</taxon>
        <taxon>Mycobacteriales</taxon>
        <taxon>Nocardiaceae</taxon>
        <taxon>Nocardia</taxon>
    </lineage>
</organism>
<evidence type="ECO:0000259" key="2">
    <source>
        <dbReference type="Pfam" id="PF01551"/>
    </source>
</evidence>
<dbReference type="Proteomes" id="UP000057820">
    <property type="component" value="Plasmid 2"/>
</dbReference>
<dbReference type="GO" id="GO:0004222">
    <property type="term" value="F:metalloendopeptidase activity"/>
    <property type="evidence" value="ECO:0007669"/>
    <property type="project" value="TreeGrafter"/>
</dbReference>
<protein>
    <submittedName>
        <fullName evidence="3">Lipoprotein NlpD</fullName>
    </submittedName>
</protein>
<proteinExistence type="predicted"/>
<dbReference type="Gene3D" id="2.70.70.10">
    <property type="entry name" value="Glucose Permease (Domain IIA)"/>
    <property type="match status" value="1"/>
</dbReference>
<dbReference type="PANTHER" id="PTHR21666:SF289">
    <property type="entry name" value="L-ALA--D-GLU ENDOPEPTIDASE"/>
    <property type="match status" value="1"/>
</dbReference>
<dbReference type="InterPro" id="IPR011055">
    <property type="entry name" value="Dup_hybrid_motif"/>
</dbReference>
<dbReference type="SUPFAM" id="SSF51261">
    <property type="entry name" value="Duplicated hybrid motif"/>
    <property type="match status" value="1"/>
</dbReference>
<evidence type="ECO:0000256" key="1">
    <source>
        <dbReference type="ARBA" id="ARBA00022729"/>
    </source>
</evidence>
<keyword evidence="3" id="KW-0614">Plasmid</keyword>